<dbReference type="InterPro" id="IPR012934">
    <property type="entry name" value="Znf_AD"/>
</dbReference>
<proteinExistence type="predicted"/>
<dbReference type="SMART" id="SM00355">
    <property type="entry name" value="ZnF_C2H2"/>
    <property type="match status" value="10"/>
</dbReference>
<evidence type="ECO:0000313" key="10">
    <source>
        <dbReference type="Proteomes" id="UP001652582"/>
    </source>
</evidence>
<dbReference type="GO" id="GO:0005634">
    <property type="term" value="C:nucleus"/>
    <property type="evidence" value="ECO:0007669"/>
    <property type="project" value="UniProtKB-SubCell"/>
</dbReference>
<dbReference type="PROSITE" id="PS51915">
    <property type="entry name" value="ZAD"/>
    <property type="match status" value="1"/>
</dbReference>
<keyword evidence="1 6" id="KW-0479">Metal-binding</keyword>
<dbReference type="RefSeq" id="XP_023935336.2">
    <property type="nucleotide sequence ID" value="XM_024079568.2"/>
</dbReference>
<feature type="domain" description="ZAD" evidence="9">
    <location>
        <begin position="7"/>
        <end position="76"/>
    </location>
</feature>
<dbReference type="GeneID" id="112043905"/>
<feature type="domain" description="C2H2-type" evidence="8">
    <location>
        <begin position="489"/>
        <end position="511"/>
    </location>
</feature>
<dbReference type="PANTHER" id="PTHR24379:SF127">
    <property type="entry name" value="BLOODY FINGERS-RELATED"/>
    <property type="match status" value="1"/>
</dbReference>
<evidence type="ECO:0000256" key="4">
    <source>
        <dbReference type="ARBA" id="ARBA00022833"/>
    </source>
</evidence>
<dbReference type="GO" id="GO:0008270">
    <property type="term" value="F:zinc ion binding"/>
    <property type="evidence" value="ECO:0007669"/>
    <property type="project" value="UniProtKB-UniRule"/>
</dbReference>
<feature type="domain" description="C2H2-type" evidence="8">
    <location>
        <begin position="207"/>
        <end position="234"/>
    </location>
</feature>
<evidence type="ECO:0000256" key="1">
    <source>
        <dbReference type="ARBA" id="ARBA00022723"/>
    </source>
</evidence>
<accession>A0A6J1MXQ9</accession>
<feature type="compositionally biased region" description="Basic residues" evidence="7">
    <location>
        <begin position="175"/>
        <end position="184"/>
    </location>
</feature>
<dbReference type="SMART" id="SM00868">
    <property type="entry name" value="zf-AD"/>
    <property type="match status" value="1"/>
</dbReference>
<keyword evidence="10" id="KW-1185">Reference proteome</keyword>
<evidence type="ECO:0000259" key="8">
    <source>
        <dbReference type="PROSITE" id="PS50157"/>
    </source>
</evidence>
<dbReference type="KEGG" id="bany:112043905"/>
<evidence type="ECO:0000256" key="5">
    <source>
        <dbReference type="PROSITE-ProRule" id="PRU00042"/>
    </source>
</evidence>
<dbReference type="GO" id="GO:0010468">
    <property type="term" value="P:regulation of gene expression"/>
    <property type="evidence" value="ECO:0007669"/>
    <property type="project" value="TreeGrafter"/>
</dbReference>
<dbReference type="Gene3D" id="3.30.160.60">
    <property type="entry name" value="Classic Zinc Finger"/>
    <property type="match status" value="6"/>
</dbReference>
<evidence type="ECO:0000256" key="7">
    <source>
        <dbReference type="SAM" id="MobiDB-lite"/>
    </source>
</evidence>
<evidence type="ECO:0000259" key="9">
    <source>
        <dbReference type="PROSITE" id="PS51915"/>
    </source>
</evidence>
<dbReference type="SUPFAM" id="SSF57667">
    <property type="entry name" value="beta-beta-alpha zinc fingers"/>
    <property type="match status" value="3"/>
</dbReference>
<keyword evidence="3 5" id="KW-0863">Zinc-finger</keyword>
<dbReference type="GO" id="GO:0003677">
    <property type="term" value="F:DNA binding"/>
    <property type="evidence" value="ECO:0007669"/>
    <property type="project" value="UniProtKB-KW"/>
</dbReference>
<feature type="binding site" evidence="6">
    <location>
        <position position="9"/>
    </location>
    <ligand>
        <name>Zn(2+)</name>
        <dbReference type="ChEBI" id="CHEBI:29105"/>
    </ligand>
</feature>
<dbReference type="Pfam" id="PF07776">
    <property type="entry name" value="zf-AD"/>
    <property type="match status" value="1"/>
</dbReference>
<keyword evidence="2" id="KW-0677">Repeat</keyword>
<dbReference type="InterPro" id="IPR036236">
    <property type="entry name" value="Znf_C2H2_sf"/>
</dbReference>
<feature type="domain" description="C2H2-type" evidence="8">
    <location>
        <begin position="461"/>
        <end position="488"/>
    </location>
</feature>
<reference evidence="11" key="1">
    <citation type="submission" date="2025-08" db="UniProtKB">
        <authorList>
            <consortium name="RefSeq"/>
        </authorList>
    </citation>
    <scope>IDENTIFICATION</scope>
</reference>
<dbReference type="Pfam" id="PF00096">
    <property type="entry name" value="zf-C2H2"/>
    <property type="match status" value="4"/>
</dbReference>
<keyword evidence="4 6" id="KW-0862">Zinc</keyword>
<feature type="binding site" evidence="6">
    <location>
        <position position="12"/>
    </location>
    <ligand>
        <name>Zn(2+)</name>
        <dbReference type="ChEBI" id="CHEBI:29105"/>
    </ligand>
</feature>
<dbReference type="OrthoDB" id="8922241at2759"/>
<evidence type="ECO:0000313" key="11">
    <source>
        <dbReference type="RefSeq" id="XP_023935336.2"/>
    </source>
</evidence>
<dbReference type="Gene3D" id="3.40.1800.20">
    <property type="match status" value="1"/>
</dbReference>
<dbReference type="PANTHER" id="PTHR24379">
    <property type="entry name" value="KRAB AND ZINC FINGER DOMAIN-CONTAINING"/>
    <property type="match status" value="1"/>
</dbReference>
<dbReference type="SUPFAM" id="SSF57716">
    <property type="entry name" value="Glucocorticoid receptor-like (DNA-binding domain)"/>
    <property type="match status" value="1"/>
</dbReference>
<sequence>MPSRMMPKCRACLKSSRNMIPLDEKYIMYFNILTNLNLKLSTDNPELLCKQCRKALQEFMNFREQCIAANTTFAVAPPSESFKEEGELDYEVKIKLELADHDYEDNNESLMFDDSLTYELVVKSEGGNIKSRDPINNDWVEESENVISDINSIKKNASKPTRKKNCVKTIRKPTRNKKCVKTTKKNSTSAEKNIDEKRIQKPTDNSLPCGLCTSTFENNDELQSHLSEHRQSQTCRICDEKFVDWQEIMSHRMDHLPLGKVQCHLCPQKYKSALLMELHFRSTHNSGEDRQTLRCRICNRNNFDSPKRLRVHYLDSHNTRNKKFYCDYCNKMFSRKHGLKSHIVSHLDDKPYVCDLCDKAFKLRHQLVIHKIKHIPERVYCKLCKRLYVSQSELDKHVCKYSAVVCPVCGKICKNRGESRRHFLRVHDKDNYYKCDRCPKTYKNRQSLVVHQNKHDGIRKHACEFCSAKFYDYSVLTKHRRTHTGIKPYVCKICRKGFTGNHNLKVHMRVHGQFLINKKQPDTDLSVLEQEAEGISIQSKPTF</sequence>
<feature type="domain" description="C2H2-type" evidence="8">
    <location>
        <begin position="324"/>
        <end position="351"/>
    </location>
</feature>
<feature type="binding site" evidence="6">
    <location>
        <position position="52"/>
    </location>
    <ligand>
        <name>Zn(2+)</name>
        <dbReference type="ChEBI" id="CHEBI:29105"/>
    </ligand>
</feature>
<dbReference type="PROSITE" id="PS50157">
    <property type="entry name" value="ZINC_FINGER_C2H2_2"/>
    <property type="match status" value="6"/>
</dbReference>
<organism evidence="10 11">
    <name type="scientific">Bicyclus anynana</name>
    <name type="common">Squinting bush brown butterfly</name>
    <dbReference type="NCBI Taxonomy" id="110368"/>
    <lineage>
        <taxon>Eukaryota</taxon>
        <taxon>Metazoa</taxon>
        <taxon>Ecdysozoa</taxon>
        <taxon>Arthropoda</taxon>
        <taxon>Hexapoda</taxon>
        <taxon>Insecta</taxon>
        <taxon>Pterygota</taxon>
        <taxon>Neoptera</taxon>
        <taxon>Endopterygota</taxon>
        <taxon>Lepidoptera</taxon>
        <taxon>Glossata</taxon>
        <taxon>Ditrysia</taxon>
        <taxon>Papilionoidea</taxon>
        <taxon>Nymphalidae</taxon>
        <taxon>Satyrinae</taxon>
        <taxon>Satyrini</taxon>
        <taxon>Mycalesina</taxon>
        <taxon>Bicyclus</taxon>
    </lineage>
</organism>
<feature type="binding site" evidence="6">
    <location>
        <position position="49"/>
    </location>
    <ligand>
        <name>Zn(2+)</name>
        <dbReference type="ChEBI" id="CHEBI:29105"/>
    </ligand>
</feature>
<gene>
    <name evidence="11" type="primary">LOC112043905</name>
</gene>
<protein>
    <submittedName>
        <fullName evidence="11">Zinc finger protein 271 isoform X1</fullName>
    </submittedName>
</protein>
<evidence type="ECO:0000256" key="2">
    <source>
        <dbReference type="ARBA" id="ARBA00022737"/>
    </source>
</evidence>
<evidence type="ECO:0000256" key="6">
    <source>
        <dbReference type="PROSITE-ProRule" id="PRU01263"/>
    </source>
</evidence>
<dbReference type="Proteomes" id="UP001652582">
    <property type="component" value="Chromosome 9"/>
</dbReference>
<name>A0A6J1MXQ9_BICAN</name>
<evidence type="ECO:0000256" key="3">
    <source>
        <dbReference type="ARBA" id="ARBA00022771"/>
    </source>
</evidence>
<feature type="domain" description="C2H2-type" evidence="8">
    <location>
        <begin position="352"/>
        <end position="379"/>
    </location>
</feature>
<feature type="region of interest" description="Disordered" evidence="7">
    <location>
        <begin position="175"/>
        <end position="202"/>
    </location>
</feature>
<dbReference type="AlphaFoldDB" id="A0A6J1MXQ9"/>
<dbReference type="PROSITE" id="PS00028">
    <property type="entry name" value="ZINC_FINGER_C2H2_1"/>
    <property type="match status" value="8"/>
</dbReference>
<feature type="compositionally biased region" description="Basic and acidic residues" evidence="7">
    <location>
        <begin position="192"/>
        <end position="201"/>
    </location>
</feature>
<feature type="domain" description="C2H2-type" evidence="8">
    <location>
        <begin position="433"/>
        <end position="460"/>
    </location>
</feature>
<dbReference type="InterPro" id="IPR013087">
    <property type="entry name" value="Znf_C2H2_type"/>
</dbReference>